<dbReference type="EMBL" id="PDKN01000001">
    <property type="protein sequence ID" value="RXJ60523.1"/>
    <property type="molecule type" value="Genomic_DNA"/>
</dbReference>
<comment type="caution">
    <text evidence="2">The sequence shown here is derived from an EMBL/GenBank/DDBJ whole genome shotgun (WGS) entry which is preliminary data.</text>
</comment>
<dbReference type="Proteomes" id="UP000290657">
    <property type="component" value="Unassembled WGS sequence"/>
</dbReference>
<dbReference type="Gene3D" id="3.30.700.20">
    <property type="entry name" value="Hypothetical protein ph0010, domain 1"/>
    <property type="match status" value="1"/>
</dbReference>
<dbReference type="InterPro" id="IPR027485">
    <property type="entry name" value="AMMECR1_N"/>
</dbReference>
<keyword evidence="3" id="KW-1185">Reference proteome</keyword>
<proteinExistence type="predicted"/>
<dbReference type="NCBIfam" id="TIGR00296">
    <property type="entry name" value="TIGR00296 family protein"/>
    <property type="match status" value="1"/>
</dbReference>
<sequence length="185" mass="21183">MSNETFEQVLLHIARKSIKSCLDEKSEVDEAQYFKEYPQLQEKKATFVTLYLNGNLRGCIGSLVASRTLFEDIVSNAKAAAFGDPRFEKLTVQEFEHIDIELSILSEPQALAYDSVEELKSKVKIGQHGVVLKYKNHQATFLPQVWEQLNSFELFFEHLCLKAGLGKNCLIFKPEIYLYTVTKLK</sequence>
<dbReference type="OrthoDB" id="9782820at2"/>
<evidence type="ECO:0000313" key="2">
    <source>
        <dbReference type="EMBL" id="RXJ60523.1"/>
    </source>
</evidence>
<accession>A0A4Q0XTV4</accession>
<dbReference type="InterPro" id="IPR023473">
    <property type="entry name" value="AMMECR1"/>
</dbReference>
<dbReference type="PROSITE" id="PS51112">
    <property type="entry name" value="AMMECR1"/>
    <property type="match status" value="1"/>
</dbReference>
<feature type="domain" description="AMMECR1" evidence="1">
    <location>
        <begin position="5"/>
        <end position="185"/>
    </location>
</feature>
<gene>
    <name evidence="2" type="ORF">CRV04_00470</name>
</gene>
<name>A0A4Q0XTV4_9BACT</name>
<dbReference type="SUPFAM" id="SSF143447">
    <property type="entry name" value="AMMECR1-like"/>
    <property type="match status" value="1"/>
</dbReference>
<dbReference type="NCBIfam" id="TIGR04335">
    <property type="entry name" value="AmmeMemoSam_A"/>
    <property type="match status" value="1"/>
</dbReference>
<dbReference type="InterPro" id="IPR036071">
    <property type="entry name" value="AMMECR1_dom_sf"/>
</dbReference>
<dbReference type="RefSeq" id="WP_128994658.1">
    <property type="nucleotide sequence ID" value="NZ_PDKN01000001.1"/>
</dbReference>
<dbReference type="PANTHER" id="PTHR13016">
    <property type="entry name" value="AMMECR1 HOMOLOG"/>
    <property type="match status" value="1"/>
</dbReference>
<dbReference type="InterPro" id="IPR027623">
    <property type="entry name" value="AmmeMemoSam_A"/>
</dbReference>
<evidence type="ECO:0000259" key="1">
    <source>
        <dbReference type="PROSITE" id="PS51112"/>
    </source>
</evidence>
<organism evidence="2 3">
    <name type="scientific">Candidatus Marinarcus aquaticus</name>
    <dbReference type="NCBI Taxonomy" id="2044504"/>
    <lineage>
        <taxon>Bacteria</taxon>
        <taxon>Pseudomonadati</taxon>
        <taxon>Campylobacterota</taxon>
        <taxon>Epsilonproteobacteria</taxon>
        <taxon>Campylobacterales</taxon>
        <taxon>Arcobacteraceae</taxon>
        <taxon>Candidatus Marinarcus</taxon>
    </lineage>
</organism>
<protein>
    <submittedName>
        <fullName evidence="2">AMMECR1 domain-containing protein</fullName>
    </submittedName>
</protein>
<evidence type="ECO:0000313" key="3">
    <source>
        <dbReference type="Proteomes" id="UP000290657"/>
    </source>
</evidence>
<reference evidence="2 3" key="1">
    <citation type="submission" date="2017-10" db="EMBL/GenBank/DDBJ databases">
        <title>Genomics of the genus Arcobacter.</title>
        <authorList>
            <person name="Perez-Cataluna A."/>
            <person name="Figueras M.J."/>
        </authorList>
    </citation>
    <scope>NUCLEOTIDE SEQUENCE [LARGE SCALE GENOMIC DNA]</scope>
    <source>
        <strain evidence="2 3">CECT 8987</strain>
    </source>
</reference>
<dbReference type="Pfam" id="PF01871">
    <property type="entry name" value="AMMECR1"/>
    <property type="match status" value="1"/>
</dbReference>
<dbReference type="PANTHER" id="PTHR13016:SF0">
    <property type="entry name" value="AMME SYNDROME CANDIDATE GENE 1 PROTEIN"/>
    <property type="match status" value="1"/>
</dbReference>
<dbReference type="Gene3D" id="3.30.1490.150">
    <property type="entry name" value="Hypothetical protein ph0010, domain 2"/>
    <property type="match status" value="1"/>
</dbReference>
<dbReference type="AlphaFoldDB" id="A0A4Q0XTV4"/>
<dbReference type="InterPro" id="IPR002733">
    <property type="entry name" value="AMMECR1_domain"/>
</dbReference>